<evidence type="ECO:0000313" key="2">
    <source>
        <dbReference type="Proteomes" id="UP000430519"/>
    </source>
</evidence>
<dbReference type="AlphaFoldDB" id="A0A6I4YJT7"/>
<dbReference type="RefSeq" id="WP_160979525.1">
    <property type="nucleotide sequence ID" value="NZ_WVHK01000038.1"/>
</dbReference>
<dbReference type="EMBL" id="WVHK01000038">
    <property type="protein sequence ID" value="MXV20216.1"/>
    <property type="molecule type" value="Genomic_DNA"/>
</dbReference>
<comment type="caution">
    <text evidence="1">The sequence shown here is derived from an EMBL/GenBank/DDBJ whole genome shotgun (WGS) entry which is preliminary data.</text>
</comment>
<proteinExistence type="predicted"/>
<dbReference type="Proteomes" id="UP000430519">
    <property type="component" value="Unassembled WGS sequence"/>
</dbReference>
<reference evidence="1 2" key="1">
    <citation type="submission" date="2019-11" db="EMBL/GenBank/DDBJ databases">
        <title>Genome sequence of Deinococcus xianganensis Y35, AI-2 producing algicidal bacterium, isolated from lake water.</title>
        <authorList>
            <person name="Li Y."/>
        </authorList>
    </citation>
    <scope>NUCLEOTIDE SEQUENCE [LARGE SCALE GENOMIC DNA]</scope>
    <source>
        <strain evidence="1 2">Y35</strain>
    </source>
</reference>
<accession>A0A6I4YJT7</accession>
<protein>
    <submittedName>
        <fullName evidence="1">Uncharacterized protein</fullName>
    </submittedName>
</protein>
<name>A0A6I4YJT7_9DEIO</name>
<gene>
    <name evidence="1" type="ORF">GLX28_11280</name>
</gene>
<sequence length="90" mass="10042">MIELHATYTVSPNKRLSILAAPAEPLSGAWADDLATLNDAFATPGSREVRFRSPFGWMHGVLHEKNALRDRRRTFEGHVWFQPAAPSTTP</sequence>
<organism evidence="1 2">
    <name type="scientific">Deinococcus xianganensis</name>
    <dbReference type="NCBI Taxonomy" id="1507289"/>
    <lineage>
        <taxon>Bacteria</taxon>
        <taxon>Thermotogati</taxon>
        <taxon>Deinococcota</taxon>
        <taxon>Deinococci</taxon>
        <taxon>Deinococcales</taxon>
        <taxon>Deinococcaceae</taxon>
        <taxon>Deinococcus</taxon>
    </lineage>
</organism>
<keyword evidence="2" id="KW-1185">Reference proteome</keyword>
<evidence type="ECO:0000313" key="1">
    <source>
        <dbReference type="EMBL" id="MXV20216.1"/>
    </source>
</evidence>